<dbReference type="InterPro" id="IPR036249">
    <property type="entry name" value="Thioredoxin-like_sf"/>
</dbReference>
<feature type="domain" description="Thioredoxin" evidence="2">
    <location>
        <begin position="1"/>
        <end position="106"/>
    </location>
</feature>
<dbReference type="InterPro" id="IPR013766">
    <property type="entry name" value="Thioredoxin_domain"/>
</dbReference>
<proteinExistence type="predicted"/>
<dbReference type="PROSITE" id="PS00194">
    <property type="entry name" value="THIOREDOXIN_1"/>
    <property type="match status" value="1"/>
</dbReference>
<keyword evidence="1" id="KW-1015">Disulfide bond</keyword>
<reference evidence="3" key="1">
    <citation type="journal article" date="2019" name="MBio">
        <title>Virus Genomes from Deep Sea Sediments Expand the Ocean Megavirome and Support Independent Origins of Viral Gigantism.</title>
        <authorList>
            <person name="Backstrom D."/>
            <person name="Yutin N."/>
            <person name="Jorgensen S.L."/>
            <person name="Dharamshi J."/>
            <person name="Homa F."/>
            <person name="Zaremba-Niedwiedzka K."/>
            <person name="Spang A."/>
            <person name="Wolf Y.I."/>
            <person name="Koonin E.V."/>
            <person name="Ettema T.J."/>
        </authorList>
    </citation>
    <scope>NUCLEOTIDE SEQUENCE</scope>
</reference>
<dbReference type="InterPro" id="IPR005746">
    <property type="entry name" value="Thioredoxin"/>
</dbReference>
<dbReference type="PIRSF" id="PIRSF000077">
    <property type="entry name" value="Thioredoxin"/>
    <property type="match status" value="1"/>
</dbReference>
<evidence type="ECO:0000259" key="2">
    <source>
        <dbReference type="PROSITE" id="PS51352"/>
    </source>
</evidence>
<evidence type="ECO:0000256" key="1">
    <source>
        <dbReference type="ARBA" id="ARBA00023157"/>
    </source>
</evidence>
<evidence type="ECO:0000313" key="3">
    <source>
        <dbReference type="EMBL" id="QBK87648.1"/>
    </source>
</evidence>
<dbReference type="PRINTS" id="PR00421">
    <property type="entry name" value="THIOREDOXIN"/>
</dbReference>
<dbReference type="Pfam" id="PF00085">
    <property type="entry name" value="Thioredoxin"/>
    <property type="match status" value="1"/>
</dbReference>
<name>A0A481YWV2_9VIRU</name>
<gene>
    <name evidence="3" type="ORF">LCMAC201_05610</name>
</gene>
<dbReference type="GO" id="GO:0015035">
    <property type="term" value="F:protein-disulfide reductase activity"/>
    <property type="evidence" value="ECO:0007669"/>
    <property type="project" value="InterPro"/>
</dbReference>
<dbReference type="PROSITE" id="PS51352">
    <property type="entry name" value="THIOREDOXIN_2"/>
    <property type="match status" value="1"/>
</dbReference>
<dbReference type="PANTHER" id="PTHR46115">
    <property type="entry name" value="THIOREDOXIN-LIKE PROTEIN 1"/>
    <property type="match status" value="1"/>
</dbReference>
<dbReference type="NCBIfam" id="TIGR01068">
    <property type="entry name" value="thioredoxin"/>
    <property type="match status" value="1"/>
</dbReference>
<sequence length="106" mass="11630">MGITEHKDKSSFDDALKTAGSDLVVVDFFATWCGPCKRLAPQLEVLAAEKTTVHFYKVNVDVNELVATKYKIFAMPTIIFIKNGKVVQSVLGADLSKINAAVTKHM</sequence>
<accession>A0A481YWV2</accession>
<dbReference type="CDD" id="cd02947">
    <property type="entry name" value="TRX_family"/>
    <property type="match status" value="1"/>
</dbReference>
<dbReference type="SUPFAM" id="SSF52833">
    <property type="entry name" value="Thioredoxin-like"/>
    <property type="match status" value="1"/>
</dbReference>
<dbReference type="EMBL" id="MK500366">
    <property type="protein sequence ID" value="QBK87648.1"/>
    <property type="molecule type" value="Genomic_DNA"/>
</dbReference>
<dbReference type="Gene3D" id="3.40.30.10">
    <property type="entry name" value="Glutaredoxin"/>
    <property type="match status" value="1"/>
</dbReference>
<protein>
    <submittedName>
        <fullName evidence="3">Thioredoxin</fullName>
    </submittedName>
</protein>
<dbReference type="InterPro" id="IPR017937">
    <property type="entry name" value="Thioredoxin_CS"/>
</dbReference>
<organism evidence="3">
    <name type="scientific">Marseillevirus LCMAC201</name>
    <dbReference type="NCBI Taxonomy" id="2506605"/>
    <lineage>
        <taxon>Viruses</taxon>
        <taxon>Varidnaviria</taxon>
        <taxon>Bamfordvirae</taxon>
        <taxon>Nucleocytoviricota</taxon>
        <taxon>Megaviricetes</taxon>
        <taxon>Pimascovirales</taxon>
        <taxon>Pimascovirales incertae sedis</taxon>
        <taxon>Marseilleviridae</taxon>
    </lineage>
</organism>